<dbReference type="InterPro" id="IPR036873">
    <property type="entry name" value="Rhodanese-like_dom_sf"/>
</dbReference>
<dbReference type="PROSITE" id="PS50206">
    <property type="entry name" value="RHODANESE_3"/>
    <property type="match status" value="1"/>
</dbReference>
<dbReference type="Proteomes" id="UP000256486">
    <property type="component" value="Unassembled WGS sequence"/>
</dbReference>
<protein>
    <recommendedName>
        <fullName evidence="3">Rhodanese domain-containing protein</fullName>
    </recommendedName>
</protein>
<reference evidence="4 5" key="1">
    <citation type="submission" date="2017-04" db="EMBL/GenBank/DDBJ databases">
        <title>Comparative genome analysis of Subtercola boreus.</title>
        <authorList>
            <person name="Cho Y.-J."/>
            <person name="Cho A."/>
            <person name="Kim O.-S."/>
            <person name="Lee J.-I."/>
        </authorList>
    </citation>
    <scope>NUCLEOTIDE SEQUENCE [LARGE SCALE GENOMIC DNA]</scope>
    <source>
        <strain evidence="4 5">K300</strain>
    </source>
</reference>
<dbReference type="Gene3D" id="3.40.250.10">
    <property type="entry name" value="Rhodanese-like domain"/>
    <property type="match status" value="1"/>
</dbReference>
<dbReference type="GO" id="GO:0004792">
    <property type="term" value="F:thiosulfate-cyanide sulfurtransferase activity"/>
    <property type="evidence" value="ECO:0007669"/>
    <property type="project" value="TreeGrafter"/>
</dbReference>
<dbReference type="PANTHER" id="PTHR11364">
    <property type="entry name" value="THIOSULFATE SULFERTANSFERASE"/>
    <property type="match status" value="1"/>
</dbReference>
<dbReference type="AlphaFoldDB" id="A0A3E0VJL6"/>
<dbReference type="OrthoDB" id="9770030at2"/>
<keyword evidence="1" id="KW-0808">Transferase</keyword>
<proteinExistence type="predicted"/>
<keyword evidence="2" id="KW-0677">Repeat</keyword>
<dbReference type="SMART" id="SM00450">
    <property type="entry name" value="RHOD"/>
    <property type="match status" value="1"/>
</dbReference>
<dbReference type="PANTHER" id="PTHR11364:SF27">
    <property type="entry name" value="SULFURTRANSFERASE"/>
    <property type="match status" value="1"/>
</dbReference>
<dbReference type="Pfam" id="PF00581">
    <property type="entry name" value="Rhodanese"/>
    <property type="match status" value="1"/>
</dbReference>
<name>A0A3E0VJL6_9MICO</name>
<dbReference type="SUPFAM" id="SSF52821">
    <property type="entry name" value="Rhodanese/Cell cycle control phosphatase"/>
    <property type="match status" value="1"/>
</dbReference>
<accession>A0A3E0VJL6</accession>
<evidence type="ECO:0000313" key="5">
    <source>
        <dbReference type="Proteomes" id="UP000256486"/>
    </source>
</evidence>
<gene>
    <name evidence="4" type="ORF">B7R54_12025</name>
</gene>
<comment type="caution">
    <text evidence="4">The sequence shown here is derived from an EMBL/GenBank/DDBJ whole genome shotgun (WGS) entry which is preliminary data.</text>
</comment>
<keyword evidence="5" id="KW-1185">Reference proteome</keyword>
<dbReference type="InterPro" id="IPR001763">
    <property type="entry name" value="Rhodanese-like_dom"/>
</dbReference>
<evidence type="ECO:0000256" key="2">
    <source>
        <dbReference type="ARBA" id="ARBA00022737"/>
    </source>
</evidence>
<sequence>MFRSVSPVAASVRDVISSAAFPTPPATRPAVSPSVSTQWLCDHLGSDTMVVLDGRGFGRAAGPSEARCSRIPTALFADGFAAADDASFREITLRYGIDSSSTVVLYDAGAGSKTAGSSAGSETAPVDDAARLRDVFRSFGHERVTVLDGGFAKWNAEERPTESAADSSAA</sequence>
<dbReference type="EMBL" id="NBWZ01000001">
    <property type="protein sequence ID" value="RFA09849.1"/>
    <property type="molecule type" value="Genomic_DNA"/>
</dbReference>
<feature type="domain" description="Rhodanese" evidence="3">
    <location>
        <begin position="45"/>
        <end position="163"/>
    </location>
</feature>
<dbReference type="InterPro" id="IPR045078">
    <property type="entry name" value="TST/MPST-like"/>
</dbReference>
<evidence type="ECO:0000259" key="3">
    <source>
        <dbReference type="PROSITE" id="PS50206"/>
    </source>
</evidence>
<evidence type="ECO:0000256" key="1">
    <source>
        <dbReference type="ARBA" id="ARBA00022679"/>
    </source>
</evidence>
<organism evidence="4 5">
    <name type="scientific">Subtercola boreus</name>
    <dbReference type="NCBI Taxonomy" id="120213"/>
    <lineage>
        <taxon>Bacteria</taxon>
        <taxon>Bacillati</taxon>
        <taxon>Actinomycetota</taxon>
        <taxon>Actinomycetes</taxon>
        <taxon>Micrococcales</taxon>
        <taxon>Microbacteriaceae</taxon>
        <taxon>Subtercola</taxon>
    </lineage>
</organism>
<evidence type="ECO:0000313" key="4">
    <source>
        <dbReference type="EMBL" id="RFA09849.1"/>
    </source>
</evidence>